<evidence type="ECO:0000313" key="3">
    <source>
        <dbReference type="EMBL" id="MCT7378275.1"/>
    </source>
</evidence>
<accession>A0ABT2LUR8</accession>
<evidence type="ECO:0000256" key="1">
    <source>
        <dbReference type="SAM" id="MobiDB-lite"/>
    </source>
</evidence>
<protein>
    <submittedName>
        <fullName evidence="3">Uncharacterized protein</fullName>
    </submittedName>
</protein>
<dbReference type="RefSeq" id="WP_260907147.1">
    <property type="nucleotide sequence ID" value="NZ_JAOCZP010000012.1"/>
</dbReference>
<sequence>MKNPSNTVHIIALAACFAVHYAMVSDSHLSGIRRALQTMTGPADETMVPERQHALPIAPLVAGGWKPESYQPAQKRIKQRPSFEPAAT</sequence>
<keyword evidence="2" id="KW-1133">Transmembrane helix</keyword>
<keyword evidence="4" id="KW-1185">Reference proteome</keyword>
<dbReference type="EMBL" id="JAOCZP010000012">
    <property type="protein sequence ID" value="MCT7378275.1"/>
    <property type="molecule type" value="Genomic_DNA"/>
</dbReference>
<name>A0ABT2LUR8_9HYPH</name>
<organism evidence="3 4">
    <name type="scientific">Chelativorans salis</name>
    <dbReference type="NCBI Taxonomy" id="2978478"/>
    <lineage>
        <taxon>Bacteria</taxon>
        <taxon>Pseudomonadati</taxon>
        <taxon>Pseudomonadota</taxon>
        <taxon>Alphaproteobacteria</taxon>
        <taxon>Hyphomicrobiales</taxon>
        <taxon>Phyllobacteriaceae</taxon>
        <taxon>Chelativorans</taxon>
    </lineage>
</organism>
<keyword evidence="2" id="KW-0472">Membrane</keyword>
<comment type="caution">
    <text evidence="3">The sequence shown here is derived from an EMBL/GenBank/DDBJ whole genome shotgun (WGS) entry which is preliminary data.</text>
</comment>
<dbReference type="PROSITE" id="PS51257">
    <property type="entry name" value="PROKAR_LIPOPROTEIN"/>
    <property type="match status" value="1"/>
</dbReference>
<proteinExistence type="predicted"/>
<keyword evidence="2" id="KW-0812">Transmembrane</keyword>
<feature type="region of interest" description="Disordered" evidence="1">
    <location>
        <begin position="67"/>
        <end position="88"/>
    </location>
</feature>
<evidence type="ECO:0000256" key="2">
    <source>
        <dbReference type="SAM" id="Phobius"/>
    </source>
</evidence>
<evidence type="ECO:0000313" key="4">
    <source>
        <dbReference type="Proteomes" id="UP001320831"/>
    </source>
</evidence>
<gene>
    <name evidence="3" type="ORF">N5A92_25000</name>
</gene>
<reference evidence="3 4" key="1">
    <citation type="submission" date="2022-09" db="EMBL/GenBank/DDBJ databases">
        <title>Chelativorans salina sp. nov., a novel slightly halophilic bacterium isolated from a saline lake sediment enrichment.</title>
        <authorList>
            <person name="Gao L."/>
            <person name="Fang B.-Z."/>
            <person name="Li W.-J."/>
        </authorList>
    </citation>
    <scope>NUCLEOTIDE SEQUENCE [LARGE SCALE GENOMIC DNA]</scope>
    <source>
        <strain evidence="3 4">EGI FJ00035</strain>
    </source>
</reference>
<feature type="transmembrane region" description="Helical" evidence="2">
    <location>
        <begin position="6"/>
        <end position="24"/>
    </location>
</feature>
<dbReference type="Proteomes" id="UP001320831">
    <property type="component" value="Unassembled WGS sequence"/>
</dbReference>